<dbReference type="Proteomes" id="UP000194632">
    <property type="component" value="Unassembled WGS sequence"/>
</dbReference>
<dbReference type="OrthoDB" id="4773934at2"/>
<feature type="domain" description="O-antigen ligase-related" evidence="6">
    <location>
        <begin position="221"/>
        <end position="355"/>
    </location>
</feature>
<dbReference type="AlphaFoldDB" id="A0A243Q8B4"/>
<evidence type="ECO:0000256" key="2">
    <source>
        <dbReference type="ARBA" id="ARBA00022692"/>
    </source>
</evidence>
<dbReference type="PANTHER" id="PTHR37422:SF13">
    <property type="entry name" value="LIPOPOLYSACCHARIDE BIOSYNTHESIS PROTEIN PA4999-RELATED"/>
    <property type="match status" value="1"/>
</dbReference>
<keyword evidence="2 5" id="KW-0812">Transmembrane</keyword>
<sequence>MKDNQLQAAAEAGVVSPWTHCIAVLVALMPLLSGTERGLVVPGLKLSEIVALLLILGFVVAGAKVNSAGPLAIGISGYILALFVATAYHQFLDPTLGNLSFASVCFGPLALLAIYFGALYGRALPGLPRLAIRYVLIGCALMGLLGLLQALRVAPVLSMTAALTGSERILQPLDWKISRSIGLFNSWHAFASIMALALVLLVVGWARGQSVFDHTFTQLFCAVGIVAGLGSALTFDMVLVAAAASLIAVGIRRSTRVAAWALLVAVAVTAFTPLGDLFSRRLEEQQSAAYQDSILPQTIAFRIEVWREDYLPLFLDNVLLGHGPIRSTDRVFAYVESQYISVLVAGGLLAFVGFVAMYASLMYQLRFSRSRRAGAPDSQFDASRRAAFVFAAVMVVAMLIHPYMRDAGSSQLLVVVAALIGSGPLVTLRGPSQASGRYPG</sequence>
<dbReference type="Pfam" id="PF04932">
    <property type="entry name" value="Wzy_C"/>
    <property type="match status" value="1"/>
</dbReference>
<comment type="caution">
    <text evidence="7">The sequence shown here is derived from an EMBL/GenBank/DDBJ whole genome shotgun (WGS) entry which is preliminary data.</text>
</comment>
<evidence type="ECO:0000256" key="4">
    <source>
        <dbReference type="ARBA" id="ARBA00023136"/>
    </source>
</evidence>
<feature type="transmembrane region" description="Helical" evidence="5">
    <location>
        <begin position="97"/>
        <end position="118"/>
    </location>
</feature>
<evidence type="ECO:0000256" key="1">
    <source>
        <dbReference type="ARBA" id="ARBA00004141"/>
    </source>
</evidence>
<accession>A0A243Q8B4</accession>
<dbReference type="PANTHER" id="PTHR37422">
    <property type="entry name" value="TEICHURONIC ACID BIOSYNTHESIS PROTEIN TUAE"/>
    <property type="match status" value="1"/>
</dbReference>
<feature type="transmembrane region" description="Helical" evidence="5">
    <location>
        <begin position="182"/>
        <end position="205"/>
    </location>
</feature>
<keyword evidence="4 5" id="KW-0472">Membrane</keyword>
<feature type="transmembrane region" description="Helical" evidence="5">
    <location>
        <begin position="70"/>
        <end position="91"/>
    </location>
</feature>
<comment type="subcellular location">
    <subcellularLocation>
        <location evidence="1">Membrane</location>
        <topology evidence="1">Multi-pass membrane protein</topology>
    </subcellularLocation>
</comment>
<evidence type="ECO:0000313" key="7">
    <source>
        <dbReference type="EMBL" id="OUC77804.1"/>
    </source>
</evidence>
<dbReference type="InterPro" id="IPR051533">
    <property type="entry name" value="WaaL-like"/>
</dbReference>
<feature type="transmembrane region" description="Helical" evidence="5">
    <location>
        <begin position="257"/>
        <end position="275"/>
    </location>
</feature>
<feature type="transmembrane region" description="Helical" evidence="5">
    <location>
        <begin position="130"/>
        <end position="147"/>
    </location>
</feature>
<name>A0A243Q8B4_9ACTN</name>
<proteinExistence type="predicted"/>
<organism evidence="7 8">
    <name type="scientific">Gordonia lacunae</name>
    <dbReference type="NCBI Taxonomy" id="417102"/>
    <lineage>
        <taxon>Bacteria</taxon>
        <taxon>Bacillati</taxon>
        <taxon>Actinomycetota</taxon>
        <taxon>Actinomycetes</taxon>
        <taxon>Mycobacteriales</taxon>
        <taxon>Gordoniaceae</taxon>
        <taxon>Gordonia</taxon>
    </lineage>
</organism>
<feature type="transmembrane region" description="Helical" evidence="5">
    <location>
        <begin position="386"/>
        <end position="404"/>
    </location>
</feature>
<feature type="transmembrane region" description="Helical" evidence="5">
    <location>
        <begin position="410"/>
        <end position="428"/>
    </location>
</feature>
<gene>
    <name evidence="7" type="ORF">CA982_15260</name>
</gene>
<dbReference type="STRING" id="417102.CA982_15260"/>
<feature type="transmembrane region" description="Helical" evidence="5">
    <location>
        <begin position="339"/>
        <end position="365"/>
    </location>
</feature>
<feature type="transmembrane region" description="Helical" evidence="5">
    <location>
        <begin position="44"/>
        <end position="63"/>
    </location>
</feature>
<evidence type="ECO:0000256" key="5">
    <source>
        <dbReference type="SAM" id="Phobius"/>
    </source>
</evidence>
<keyword evidence="3 5" id="KW-1133">Transmembrane helix</keyword>
<dbReference type="InterPro" id="IPR007016">
    <property type="entry name" value="O-antigen_ligase-rel_domated"/>
</dbReference>
<dbReference type="GO" id="GO:0016020">
    <property type="term" value="C:membrane"/>
    <property type="evidence" value="ECO:0007669"/>
    <property type="project" value="UniProtKB-SubCell"/>
</dbReference>
<dbReference type="EMBL" id="NGFO01000017">
    <property type="protein sequence ID" value="OUC77804.1"/>
    <property type="molecule type" value="Genomic_DNA"/>
</dbReference>
<evidence type="ECO:0000313" key="8">
    <source>
        <dbReference type="Proteomes" id="UP000194632"/>
    </source>
</evidence>
<feature type="transmembrane region" description="Helical" evidence="5">
    <location>
        <begin position="12"/>
        <end position="32"/>
    </location>
</feature>
<dbReference type="RefSeq" id="WP_086536142.1">
    <property type="nucleotide sequence ID" value="NZ_NGFO01000017.1"/>
</dbReference>
<feature type="transmembrane region" description="Helical" evidence="5">
    <location>
        <begin position="217"/>
        <end position="250"/>
    </location>
</feature>
<evidence type="ECO:0000256" key="3">
    <source>
        <dbReference type="ARBA" id="ARBA00022989"/>
    </source>
</evidence>
<evidence type="ECO:0000259" key="6">
    <source>
        <dbReference type="Pfam" id="PF04932"/>
    </source>
</evidence>
<keyword evidence="8" id="KW-1185">Reference proteome</keyword>
<reference evidence="7 8" key="1">
    <citation type="submission" date="2017-05" db="EMBL/GenBank/DDBJ databases">
        <title>Biotechnological potential of actinobacteria isolated from South African environments.</title>
        <authorList>
            <person name="Le Roes-Hill M."/>
            <person name="Prins A."/>
            <person name="Durrell K.A."/>
        </authorList>
    </citation>
    <scope>NUCLEOTIDE SEQUENCE [LARGE SCALE GENOMIC DNA]</scope>
    <source>
        <strain evidence="7">BS2</strain>
    </source>
</reference>
<protein>
    <recommendedName>
        <fullName evidence="6">O-antigen ligase-related domain-containing protein</fullName>
    </recommendedName>
</protein>